<evidence type="ECO:0000256" key="4">
    <source>
        <dbReference type="ARBA" id="ARBA00023163"/>
    </source>
</evidence>
<accession>A0A978UXC2</accession>
<feature type="compositionally biased region" description="Polar residues" evidence="6">
    <location>
        <begin position="248"/>
        <end position="269"/>
    </location>
</feature>
<reference evidence="7" key="1">
    <citation type="journal article" date="2021" name="Front. Plant Sci.">
        <title>Chromosome-Scale Genome Assembly for Chinese Sour Jujube and Insights Into Its Genome Evolution and Domestication Signature.</title>
        <authorList>
            <person name="Shen L.-Y."/>
            <person name="Luo H."/>
            <person name="Wang X.-L."/>
            <person name="Wang X.-M."/>
            <person name="Qiu X.-J."/>
            <person name="Liu H."/>
            <person name="Zhou S.-S."/>
            <person name="Jia K.-H."/>
            <person name="Nie S."/>
            <person name="Bao Y.-T."/>
            <person name="Zhang R.-G."/>
            <person name="Yun Q.-Z."/>
            <person name="Chai Y.-H."/>
            <person name="Lu J.-Y."/>
            <person name="Li Y."/>
            <person name="Zhao S.-W."/>
            <person name="Mao J.-F."/>
            <person name="Jia S.-G."/>
            <person name="Mao Y.-M."/>
        </authorList>
    </citation>
    <scope>NUCLEOTIDE SEQUENCE</scope>
    <source>
        <strain evidence="7">AT0</strain>
        <tissue evidence="7">Leaf</tissue>
    </source>
</reference>
<dbReference type="GO" id="GO:0046983">
    <property type="term" value="F:protein dimerization activity"/>
    <property type="evidence" value="ECO:0007669"/>
    <property type="project" value="InterPro"/>
</dbReference>
<evidence type="ECO:0000256" key="3">
    <source>
        <dbReference type="ARBA" id="ARBA00023125"/>
    </source>
</evidence>
<keyword evidence="5" id="KW-0539">Nucleus</keyword>
<evidence type="ECO:0000256" key="1">
    <source>
        <dbReference type="ARBA" id="ARBA00004123"/>
    </source>
</evidence>
<dbReference type="Proteomes" id="UP000813462">
    <property type="component" value="Unassembled WGS sequence"/>
</dbReference>
<dbReference type="GO" id="GO:0003677">
    <property type="term" value="F:DNA binding"/>
    <property type="evidence" value="ECO:0007669"/>
    <property type="project" value="UniProtKB-KW"/>
</dbReference>
<evidence type="ECO:0008006" key="9">
    <source>
        <dbReference type="Google" id="ProtNLM"/>
    </source>
</evidence>
<evidence type="ECO:0000256" key="5">
    <source>
        <dbReference type="ARBA" id="ARBA00023242"/>
    </source>
</evidence>
<evidence type="ECO:0000313" key="8">
    <source>
        <dbReference type="Proteomes" id="UP000813462"/>
    </source>
</evidence>
<sequence>MSQCVPSWDVDDHSPSAAARLSFRSQSNSTTAPDVPMLDYEVAELTWENGQIAMHGLGPPRVPVKHLSTVTTNSSASKYSWEKPPPGGTLEAIVNQATRLPLPKPPFHDTGGGAATDELVPWFDQYRAAAAAGAAADAMVPCAKGTNNNNNNNNKNNSVDHAAAATIDTGPGGLGTCVVGSSTGVRSRGGAATQDENAVIPEKRARVARVAVAPEWSSRTDPSVSISVSGTFGRDTVDTCERDVGVDFTSTSHGSPENTSSGVPCTKATTADDHHSVCHSIAPREAGDEEDKKKGTGKSSASTKRSRAAAIHNQSERTDKASMLDEVIEYLKQLQAQVQMMSRINMPAVMMPMAVQQQLQMTNIPAGISPVLHPAAAAFMPMTTSWDGPSDRLQGTVAPPMTMDAYSRMAAMYQQLHQVPPASSSKS</sequence>
<comment type="subcellular location">
    <subcellularLocation>
        <location evidence="1">Nucleus</location>
    </subcellularLocation>
</comment>
<comment type="caution">
    <text evidence="7">The sequence shown here is derived from an EMBL/GenBank/DDBJ whole genome shotgun (WGS) entry which is preliminary data.</text>
</comment>
<name>A0A978UXC2_ZIZJJ</name>
<keyword evidence="2" id="KW-0805">Transcription regulation</keyword>
<keyword evidence="4" id="KW-0804">Transcription</keyword>
<dbReference type="PANTHER" id="PTHR45855">
    <property type="entry name" value="TRANSCRIPTION FACTOR PIF1-RELATED"/>
    <property type="match status" value="1"/>
</dbReference>
<dbReference type="Gene3D" id="4.10.280.10">
    <property type="entry name" value="Helix-loop-helix DNA-binding domain"/>
    <property type="match status" value="1"/>
</dbReference>
<dbReference type="InterPro" id="IPR036638">
    <property type="entry name" value="HLH_DNA-bd_sf"/>
</dbReference>
<organism evidence="7 8">
    <name type="scientific">Ziziphus jujuba var. spinosa</name>
    <dbReference type="NCBI Taxonomy" id="714518"/>
    <lineage>
        <taxon>Eukaryota</taxon>
        <taxon>Viridiplantae</taxon>
        <taxon>Streptophyta</taxon>
        <taxon>Embryophyta</taxon>
        <taxon>Tracheophyta</taxon>
        <taxon>Spermatophyta</taxon>
        <taxon>Magnoliopsida</taxon>
        <taxon>eudicotyledons</taxon>
        <taxon>Gunneridae</taxon>
        <taxon>Pentapetalae</taxon>
        <taxon>rosids</taxon>
        <taxon>fabids</taxon>
        <taxon>Rosales</taxon>
        <taxon>Rhamnaceae</taxon>
        <taxon>Paliureae</taxon>
        <taxon>Ziziphus</taxon>
    </lineage>
</organism>
<dbReference type="GO" id="GO:0005634">
    <property type="term" value="C:nucleus"/>
    <property type="evidence" value="ECO:0007669"/>
    <property type="project" value="UniProtKB-SubCell"/>
</dbReference>
<dbReference type="AlphaFoldDB" id="A0A978UXC2"/>
<dbReference type="PANTHER" id="PTHR45855:SF23">
    <property type="entry name" value="TRANSCRIPTION FACTOR MEE8-RELATED"/>
    <property type="match status" value="1"/>
</dbReference>
<gene>
    <name evidence="7" type="ORF">FEM48_Zijuj08G0058300</name>
</gene>
<feature type="region of interest" description="Disordered" evidence="6">
    <location>
        <begin position="247"/>
        <end position="317"/>
    </location>
</feature>
<dbReference type="SUPFAM" id="SSF47459">
    <property type="entry name" value="HLH, helix-loop-helix DNA-binding domain"/>
    <property type="match status" value="1"/>
</dbReference>
<protein>
    <recommendedName>
        <fullName evidence="9">Transcription factor UNE10</fullName>
    </recommendedName>
</protein>
<proteinExistence type="predicted"/>
<keyword evidence="3" id="KW-0238">DNA-binding</keyword>
<dbReference type="EMBL" id="JAEACU010000008">
    <property type="protein sequence ID" value="KAH7519638.1"/>
    <property type="molecule type" value="Genomic_DNA"/>
</dbReference>
<evidence type="ECO:0000256" key="6">
    <source>
        <dbReference type="SAM" id="MobiDB-lite"/>
    </source>
</evidence>
<evidence type="ECO:0000313" key="7">
    <source>
        <dbReference type="EMBL" id="KAH7519638.1"/>
    </source>
</evidence>
<evidence type="ECO:0000256" key="2">
    <source>
        <dbReference type="ARBA" id="ARBA00023015"/>
    </source>
</evidence>
<dbReference type="InterPro" id="IPR031066">
    <property type="entry name" value="bHLH_ALC-like_plant"/>
</dbReference>